<evidence type="ECO:0000259" key="2">
    <source>
        <dbReference type="PROSITE" id="PS51277"/>
    </source>
</evidence>
<dbReference type="STRING" id="542762.A0A4V3WKI8"/>
<evidence type="ECO:0000313" key="3">
    <source>
        <dbReference type="EMBL" id="THG01007.1"/>
    </source>
</evidence>
<dbReference type="PANTHER" id="PTHR31236:SF2">
    <property type="entry name" value="BURP DOMAIN PROTEIN RD22"/>
    <property type="match status" value="1"/>
</dbReference>
<dbReference type="PANTHER" id="PTHR31236">
    <property type="entry name" value="BURP DOMAIN PROTEIN USPL1-LIKE"/>
    <property type="match status" value="1"/>
</dbReference>
<dbReference type="AlphaFoldDB" id="A0A4V3WKI8"/>
<dbReference type="Proteomes" id="UP000306102">
    <property type="component" value="Unassembled WGS sequence"/>
</dbReference>
<feature type="region of interest" description="Disordered" evidence="1">
    <location>
        <begin position="1"/>
        <end position="64"/>
    </location>
</feature>
<sequence length="334" mass="37619">MAREGEGEGEKERKRRKRREGEEEGRRRRSPAPPSSQLRPPLLLPPPSQPRLRRSPASPPPQTGFYGPLPSLLLLLLLPSLLLQGNVAAGQGRDYPKRPPWDLYYDSGYTGNGYEQPAHYGSTYFLEEDIKQGTKMKLNFTITQTNGATFLPRQVAQMIPFSSNKFLEILNRFLIKPNSVEAEIIKETIKRCESSSFQGEQKYCATSLESMIDFCTSMFGKNIQAFSTELEKLQEYRISGFKKIGRGGRDDPAVCHMQNYPYAVFYCHNIRSTETYMLSLEGADGAKAKGAVVCHKNTSAWNPKHLAFQILKVKPGTVPICHALSQDSIVWLPN</sequence>
<dbReference type="PROSITE" id="PS51277">
    <property type="entry name" value="BURP"/>
    <property type="match status" value="1"/>
</dbReference>
<reference evidence="3 4" key="1">
    <citation type="journal article" date="2018" name="Proc. Natl. Acad. Sci. U.S.A.">
        <title>Draft genome sequence of Camellia sinensis var. sinensis provides insights into the evolution of the tea genome and tea quality.</title>
        <authorList>
            <person name="Wei C."/>
            <person name="Yang H."/>
            <person name="Wang S."/>
            <person name="Zhao J."/>
            <person name="Liu C."/>
            <person name="Gao L."/>
            <person name="Xia E."/>
            <person name="Lu Y."/>
            <person name="Tai Y."/>
            <person name="She G."/>
            <person name="Sun J."/>
            <person name="Cao H."/>
            <person name="Tong W."/>
            <person name="Gao Q."/>
            <person name="Li Y."/>
            <person name="Deng W."/>
            <person name="Jiang X."/>
            <person name="Wang W."/>
            <person name="Chen Q."/>
            <person name="Zhang S."/>
            <person name="Li H."/>
            <person name="Wu J."/>
            <person name="Wang P."/>
            <person name="Li P."/>
            <person name="Shi C."/>
            <person name="Zheng F."/>
            <person name="Jian J."/>
            <person name="Huang B."/>
            <person name="Shan D."/>
            <person name="Shi M."/>
            <person name="Fang C."/>
            <person name="Yue Y."/>
            <person name="Li F."/>
            <person name="Li D."/>
            <person name="Wei S."/>
            <person name="Han B."/>
            <person name="Jiang C."/>
            <person name="Yin Y."/>
            <person name="Xia T."/>
            <person name="Zhang Z."/>
            <person name="Bennetzen J.L."/>
            <person name="Zhao S."/>
            <person name="Wan X."/>
        </authorList>
    </citation>
    <scope>NUCLEOTIDE SEQUENCE [LARGE SCALE GENOMIC DNA]</scope>
    <source>
        <strain evidence="4">cv. Shuchazao</strain>
        <tissue evidence="3">Leaf</tissue>
    </source>
</reference>
<proteinExistence type="predicted"/>
<feature type="domain" description="BURP" evidence="2">
    <location>
        <begin position="124"/>
        <end position="334"/>
    </location>
</feature>
<dbReference type="InterPro" id="IPR004873">
    <property type="entry name" value="BURP_dom"/>
</dbReference>
<dbReference type="InterPro" id="IPR044816">
    <property type="entry name" value="BURP"/>
</dbReference>
<dbReference type="EMBL" id="SDRB02011540">
    <property type="protein sequence ID" value="THG01007.1"/>
    <property type="molecule type" value="Genomic_DNA"/>
</dbReference>
<evidence type="ECO:0000313" key="4">
    <source>
        <dbReference type="Proteomes" id="UP000306102"/>
    </source>
</evidence>
<comment type="caution">
    <text evidence="3">The sequence shown here is derived from an EMBL/GenBank/DDBJ whole genome shotgun (WGS) entry which is preliminary data.</text>
</comment>
<keyword evidence="4" id="KW-1185">Reference proteome</keyword>
<dbReference type="SMART" id="SM01045">
    <property type="entry name" value="BURP"/>
    <property type="match status" value="1"/>
</dbReference>
<organism evidence="3 4">
    <name type="scientific">Camellia sinensis var. sinensis</name>
    <name type="common">China tea</name>
    <dbReference type="NCBI Taxonomy" id="542762"/>
    <lineage>
        <taxon>Eukaryota</taxon>
        <taxon>Viridiplantae</taxon>
        <taxon>Streptophyta</taxon>
        <taxon>Embryophyta</taxon>
        <taxon>Tracheophyta</taxon>
        <taxon>Spermatophyta</taxon>
        <taxon>Magnoliopsida</taxon>
        <taxon>eudicotyledons</taxon>
        <taxon>Gunneridae</taxon>
        <taxon>Pentapetalae</taxon>
        <taxon>asterids</taxon>
        <taxon>Ericales</taxon>
        <taxon>Theaceae</taxon>
        <taxon>Camellia</taxon>
    </lineage>
</organism>
<name>A0A4V3WKI8_CAMSN</name>
<dbReference type="Pfam" id="PF03181">
    <property type="entry name" value="BURP"/>
    <property type="match status" value="1"/>
</dbReference>
<gene>
    <name evidence="3" type="ORF">TEA_006940</name>
</gene>
<evidence type="ECO:0000256" key="1">
    <source>
        <dbReference type="SAM" id="MobiDB-lite"/>
    </source>
</evidence>
<feature type="compositionally biased region" description="Basic and acidic residues" evidence="1">
    <location>
        <begin position="1"/>
        <end position="12"/>
    </location>
</feature>
<accession>A0A4V3WKI8</accession>
<protein>
    <recommendedName>
        <fullName evidence="2">BURP domain-containing protein</fullName>
    </recommendedName>
</protein>